<dbReference type="SUPFAM" id="SSF103473">
    <property type="entry name" value="MFS general substrate transporter"/>
    <property type="match status" value="1"/>
</dbReference>
<comment type="subcellular location">
    <subcellularLocation>
        <location evidence="1">Cell membrane</location>
        <topology evidence="1">Multi-pass membrane protein</topology>
    </subcellularLocation>
</comment>
<dbReference type="InterPro" id="IPR020846">
    <property type="entry name" value="MFS_dom"/>
</dbReference>
<organism evidence="9 10">
    <name type="scientific">Candidatus Syntrophocurvum alkaliphilum</name>
    <dbReference type="NCBI Taxonomy" id="2293317"/>
    <lineage>
        <taxon>Bacteria</taxon>
        <taxon>Bacillati</taxon>
        <taxon>Bacillota</taxon>
        <taxon>Clostridia</taxon>
        <taxon>Eubacteriales</taxon>
        <taxon>Syntrophomonadaceae</taxon>
        <taxon>Candidatus Syntrophocurvum</taxon>
    </lineage>
</organism>
<evidence type="ECO:0000256" key="6">
    <source>
        <dbReference type="ARBA" id="ARBA00023136"/>
    </source>
</evidence>
<dbReference type="GO" id="GO:0005886">
    <property type="term" value="C:plasma membrane"/>
    <property type="evidence" value="ECO:0007669"/>
    <property type="project" value="UniProtKB-SubCell"/>
</dbReference>
<keyword evidence="4 7" id="KW-0812">Transmembrane</keyword>
<dbReference type="PIRSF" id="PIRSF002808">
    <property type="entry name" value="Hexose_phosphate_transp"/>
    <property type="match status" value="1"/>
</dbReference>
<dbReference type="InterPro" id="IPR036259">
    <property type="entry name" value="MFS_trans_sf"/>
</dbReference>
<keyword evidence="6 7" id="KW-0472">Membrane</keyword>
<feature type="transmembrane region" description="Helical" evidence="7">
    <location>
        <begin position="235"/>
        <end position="256"/>
    </location>
</feature>
<feature type="transmembrane region" description="Helical" evidence="7">
    <location>
        <begin position="57"/>
        <end position="78"/>
    </location>
</feature>
<dbReference type="KEGG" id="salq:SYNTR_0517"/>
<keyword evidence="10" id="KW-1185">Reference proteome</keyword>
<dbReference type="Proteomes" id="UP000426444">
    <property type="component" value="Chromosome"/>
</dbReference>
<feature type="transmembrane region" description="Helical" evidence="7">
    <location>
        <begin position="276"/>
        <end position="299"/>
    </location>
</feature>
<name>A0A6I6DDH4_9FIRM</name>
<dbReference type="PANTHER" id="PTHR11662">
    <property type="entry name" value="SOLUTE CARRIER FAMILY 17"/>
    <property type="match status" value="1"/>
</dbReference>
<evidence type="ECO:0000256" key="7">
    <source>
        <dbReference type="SAM" id="Phobius"/>
    </source>
</evidence>
<protein>
    <recommendedName>
        <fullName evidence="8">Major facilitator superfamily (MFS) profile domain-containing protein</fullName>
    </recommendedName>
</protein>
<feature type="transmembrane region" description="Helical" evidence="7">
    <location>
        <begin position="333"/>
        <end position="354"/>
    </location>
</feature>
<dbReference type="GO" id="GO:0022857">
    <property type="term" value="F:transmembrane transporter activity"/>
    <property type="evidence" value="ECO:0007669"/>
    <property type="project" value="InterPro"/>
</dbReference>
<keyword evidence="2" id="KW-0813">Transport</keyword>
<dbReference type="Gene3D" id="1.20.1250.20">
    <property type="entry name" value="MFS general substrate transporter like domains"/>
    <property type="match status" value="2"/>
</dbReference>
<feature type="transmembrane region" description="Helical" evidence="7">
    <location>
        <begin position="306"/>
        <end position="327"/>
    </location>
</feature>
<reference evidence="10" key="1">
    <citation type="journal article" date="2019" name="Microbiology">
        <title>Complete Genome Sequence of an Uncultured Bacterium of the Candidate Phylum Bipolaricaulota.</title>
        <authorList>
            <person name="Kadnikov V.V."/>
            <person name="Mardanov A.V."/>
            <person name="Beletsky A.V."/>
            <person name="Frank Y.A."/>
            <person name="Karnachuk O.V."/>
            <person name="Ravin N.V."/>
        </authorList>
    </citation>
    <scope>NUCLEOTIDE SEQUENCE [LARGE SCALE GENOMIC DNA]</scope>
</reference>
<feature type="transmembrane region" description="Helical" evidence="7">
    <location>
        <begin position="174"/>
        <end position="195"/>
    </location>
</feature>
<dbReference type="RefSeq" id="WP_156203039.1">
    <property type="nucleotide sequence ID" value="NZ_CP046457.1"/>
</dbReference>
<gene>
    <name evidence="9" type="ORF">SYNTR_0517</name>
</gene>
<feature type="transmembrane region" description="Helical" evidence="7">
    <location>
        <begin position="146"/>
        <end position="168"/>
    </location>
</feature>
<dbReference type="CDD" id="cd17319">
    <property type="entry name" value="MFS_ExuT_GudP_like"/>
    <property type="match status" value="1"/>
</dbReference>
<evidence type="ECO:0000256" key="3">
    <source>
        <dbReference type="ARBA" id="ARBA00022475"/>
    </source>
</evidence>
<dbReference type="EMBL" id="CP046457">
    <property type="protein sequence ID" value="QGT99110.1"/>
    <property type="molecule type" value="Genomic_DNA"/>
</dbReference>
<dbReference type="AlphaFoldDB" id="A0A6I6DDH4"/>
<feature type="domain" description="Major facilitator superfamily (MFS) profile" evidence="8">
    <location>
        <begin position="19"/>
        <end position="421"/>
    </location>
</feature>
<feature type="transmembrane region" description="Helical" evidence="7">
    <location>
        <begin position="395"/>
        <end position="417"/>
    </location>
</feature>
<keyword evidence="3" id="KW-1003">Cell membrane</keyword>
<dbReference type="PANTHER" id="PTHR11662:SF399">
    <property type="entry name" value="FI19708P1-RELATED"/>
    <property type="match status" value="1"/>
</dbReference>
<dbReference type="Pfam" id="PF07690">
    <property type="entry name" value="MFS_1"/>
    <property type="match status" value="1"/>
</dbReference>
<keyword evidence="5 7" id="KW-1133">Transmembrane helix</keyword>
<evidence type="ECO:0000256" key="5">
    <source>
        <dbReference type="ARBA" id="ARBA00022989"/>
    </source>
</evidence>
<dbReference type="PROSITE" id="PS50850">
    <property type="entry name" value="MFS"/>
    <property type="match status" value="1"/>
</dbReference>
<evidence type="ECO:0000256" key="1">
    <source>
        <dbReference type="ARBA" id="ARBA00004651"/>
    </source>
</evidence>
<proteinExistence type="predicted"/>
<evidence type="ECO:0000256" key="4">
    <source>
        <dbReference type="ARBA" id="ARBA00022692"/>
    </source>
</evidence>
<dbReference type="InterPro" id="IPR050382">
    <property type="entry name" value="MFS_Na/Anion_cotransporter"/>
</dbReference>
<evidence type="ECO:0000313" key="9">
    <source>
        <dbReference type="EMBL" id="QGT99110.1"/>
    </source>
</evidence>
<evidence type="ECO:0000259" key="8">
    <source>
        <dbReference type="PROSITE" id="PS50850"/>
    </source>
</evidence>
<evidence type="ECO:0000313" key="10">
    <source>
        <dbReference type="Proteomes" id="UP000426444"/>
    </source>
</evidence>
<feature type="transmembrane region" description="Helical" evidence="7">
    <location>
        <begin position="12"/>
        <end position="29"/>
    </location>
</feature>
<dbReference type="InterPro" id="IPR000849">
    <property type="entry name" value="Sugar_P_transporter"/>
</dbReference>
<accession>A0A6I6DDH4</accession>
<dbReference type="OrthoDB" id="1673995at2"/>
<feature type="transmembrane region" description="Helical" evidence="7">
    <location>
        <begin position="366"/>
        <end position="389"/>
    </location>
</feature>
<dbReference type="InterPro" id="IPR011701">
    <property type="entry name" value="MFS"/>
</dbReference>
<feature type="transmembrane region" description="Helical" evidence="7">
    <location>
        <begin position="98"/>
        <end position="125"/>
    </location>
</feature>
<sequence>MINNFNIKSDNFRYYIMGMLFVIWLIIYFQRINVSILLVDPIFLTEMDLIGQNSKQGLLMTLFLISYSITNMIASPIGDWIGPRKGMIIALSLASISLLFGGLATGIMGILVARVLLGVGQGIYFPNQSIIIRNWFPPIERGKANAIYAVGGCVGPIIAMPFFVFIVTQYNWQASFYIIAILSFMTLIPLLFNMVSDNPIISKFSTEKEKEFIIREQNDIKVTNKESRFILFKNLLSSLDYWLVCVSFICFTTIWWGLLTWLPKYLVEVRLFDLEALGWVATLPYMLAAVTVILGGVLSDRVGKRAIFGIVAFTGAALSLLVALFVQSNIICLALLTLCGGFSMLYYAPVWALLQSLLPSNLVGTGSGVMNGICNLIGGASPFIIGFLIDLTTHYSIGFSYMVVFGFLGTITCTILLKRSH</sequence>
<evidence type="ECO:0000256" key="2">
    <source>
        <dbReference type="ARBA" id="ARBA00022448"/>
    </source>
</evidence>